<sequence>MRPKRGSGAWIRYGERLADGEIAFAAAHYRTAILQPWETEAAARLKDLRDDMVILAYRCLSSARDFEPAHRRASGLGFAEAQRRGWLARRASGRTLEWSTYPGHYQMRVWDEAYRRRWIEQVLEATAGTPFDGIMADNDVFDDYYGLDLRSLAPDDAAAPHDLAGLRAALGDFVDDVGRSLTDEGLLLVPNIAEARREAGRWERHAAWGGGFDECWLGWGDKALFDEETALAQAPQLDGPGLCIVRTPSGGVGPRFDRSASALYGLAAFWVFGGGPDHIDDSAGDSESAGSASPAGSVEARSRA</sequence>
<dbReference type="OrthoDB" id="3248299at2"/>
<dbReference type="Proteomes" id="UP000002941">
    <property type="component" value="Unassembled WGS sequence"/>
</dbReference>
<dbReference type="Pfam" id="PF14885">
    <property type="entry name" value="GHL15"/>
    <property type="match status" value="1"/>
</dbReference>
<evidence type="ECO:0000313" key="3">
    <source>
        <dbReference type="Proteomes" id="UP000002941"/>
    </source>
</evidence>
<evidence type="ECO:0000313" key="2">
    <source>
        <dbReference type="EMBL" id="EJF37709.1"/>
    </source>
</evidence>
<dbReference type="EMBL" id="AKFT01000202">
    <property type="protein sequence ID" value="EJF37709.1"/>
    <property type="molecule type" value="Genomic_DNA"/>
</dbReference>
<dbReference type="InterPro" id="IPR029455">
    <property type="entry name" value="GHL15"/>
</dbReference>
<accession>J0MTW4</accession>
<name>J0MTW4_9ACTO</name>
<dbReference type="eggNOG" id="ENOG502Z93Z">
    <property type="taxonomic scope" value="Bacteria"/>
</dbReference>
<evidence type="ECO:0000256" key="1">
    <source>
        <dbReference type="SAM" id="MobiDB-lite"/>
    </source>
</evidence>
<comment type="caution">
    <text evidence="2">The sequence shown here is derived from an EMBL/GenBank/DDBJ whole genome shotgun (WGS) entry which is preliminary data.</text>
</comment>
<feature type="region of interest" description="Disordered" evidence="1">
    <location>
        <begin position="280"/>
        <end position="304"/>
    </location>
</feature>
<feature type="compositionally biased region" description="Low complexity" evidence="1">
    <location>
        <begin position="285"/>
        <end position="297"/>
    </location>
</feature>
<organism evidence="2 3">
    <name type="scientific">Actinomyces massiliensis F0489</name>
    <dbReference type="NCBI Taxonomy" id="1125718"/>
    <lineage>
        <taxon>Bacteria</taxon>
        <taxon>Bacillati</taxon>
        <taxon>Actinomycetota</taxon>
        <taxon>Actinomycetes</taxon>
        <taxon>Actinomycetales</taxon>
        <taxon>Actinomycetaceae</taxon>
        <taxon>Actinomyces</taxon>
    </lineage>
</organism>
<protein>
    <submittedName>
        <fullName evidence="2">PF03537 domain protein</fullName>
    </submittedName>
</protein>
<gene>
    <name evidence="2" type="ORF">HMPREF1318_3116</name>
</gene>
<dbReference type="RefSeq" id="WP_008733353.1">
    <property type="nucleotide sequence ID" value="NZ_AKFT01000202.1"/>
</dbReference>
<keyword evidence="3" id="KW-1185">Reference proteome</keyword>
<proteinExistence type="predicted"/>
<reference evidence="2 3" key="1">
    <citation type="submission" date="2012-05" db="EMBL/GenBank/DDBJ databases">
        <authorList>
            <person name="Harkins D.M."/>
            <person name="Madupu R."/>
            <person name="Durkin A.S."/>
            <person name="Torralba M."/>
            <person name="Methe B."/>
            <person name="Sutton G.G."/>
            <person name="Nelson K.E."/>
        </authorList>
    </citation>
    <scope>NUCLEOTIDE SEQUENCE [LARGE SCALE GENOMIC DNA]</scope>
    <source>
        <strain evidence="2 3">F0489</strain>
    </source>
</reference>
<dbReference type="AlphaFoldDB" id="J0MTW4"/>
<feature type="non-terminal residue" evidence="2">
    <location>
        <position position="304"/>
    </location>
</feature>